<feature type="chain" id="PRO_5036221811" evidence="2">
    <location>
        <begin position="18"/>
        <end position="369"/>
    </location>
</feature>
<organism evidence="4 5">
    <name type="scientific">Symbiodinium natans</name>
    <dbReference type="NCBI Taxonomy" id="878477"/>
    <lineage>
        <taxon>Eukaryota</taxon>
        <taxon>Sar</taxon>
        <taxon>Alveolata</taxon>
        <taxon>Dinophyceae</taxon>
        <taxon>Suessiales</taxon>
        <taxon>Symbiodiniaceae</taxon>
        <taxon>Symbiodinium</taxon>
    </lineage>
</organism>
<comment type="caution">
    <text evidence="4">The sequence shown here is derived from an EMBL/GenBank/DDBJ whole genome shotgun (WGS) entry which is preliminary data.</text>
</comment>
<protein>
    <submittedName>
        <fullName evidence="4">CHLP protein</fullName>
    </submittedName>
</protein>
<evidence type="ECO:0000313" key="3">
    <source>
        <dbReference type="EMBL" id="CAE7340824.1"/>
    </source>
</evidence>
<evidence type="ECO:0000256" key="1">
    <source>
        <dbReference type="SAM" id="MobiDB-lite"/>
    </source>
</evidence>
<evidence type="ECO:0000256" key="2">
    <source>
        <dbReference type="SAM" id="SignalP"/>
    </source>
</evidence>
<dbReference type="OrthoDB" id="421550at2759"/>
<feature type="compositionally biased region" description="Basic and acidic residues" evidence="1">
    <location>
        <begin position="288"/>
        <end position="302"/>
    </location>
</feature>
<keyword evidence="5" id="KW-1185">Reference proteome</keyword>
<name>A0A812P5H5_9DINO</name>
<proteinExistence type="predicted"/>
<evidence type="ECO:0000313" key="5">
    <source>
        <dbReference type="Proteomes" id="UP000604046"/>
    </source>
</evidence>
<evidence type="ECO:0000313" key="4">
    <source>
        <dbReference type="EMBL" id="CAE7340840.1"/>
    </source>
</evidence>
<dbReference type="EMBL" id="CAJNDS010002125">
    <property type="protein sequence ID" value="CAE7340824.1"/>
    <property type="molecule type" value="Genomic_DNA"/>
</dbReference>
<reference evidence="4" key="1">
    <citation type="submission" date="2021-02" db="EMBL/GenBank/DDBJ databases">
        <authorList>
            <person name="Dougan E. K."/>
            <person name="Rhodes N."/>
            <person name="Thang M."/>
            <person name="Chan C."/>
        </authorList>
    </citation>
    <scope>NUCLEOTIDE SEQUENCE</scope>
</reference>
<sequence>MSLFAVLCLGLVARASAWARASVTVTGEELAEKSIKDYVEDVKTMSPNLGSLQLMGSCCDENRGSALEIQTGINTNTFYGPTDELAKTIFKDHGCRPVAEKNMNKMGTAGCTYFSIFQNSAHADNEFAANCVPGLVCSADVVGMTKGKIAFYGVVMQILQPNLGTLANIYSGPIDKCYAGMNLLNSGDLKDSFVKEPIMGPFNIKLGETTKLVVDGMSHVGALDSLQSCQNTSDIGYLFVHKNLYWSSQKDTVDLGAFTEYKASKAAAKDAEAKQKQLEQMSSAMGKGDAKAAEKTLEEAHADVPPPKAEVDRSAVTSAKNAGKLSVPVGGKIDIKGVPKEDSAAVVKALGLGDKVHIDRRLSEPERLI</sequence>
<dbReference type="EMBL" id="CAJNDS010002125">
    <property type="protein sequence ID" value="CAE7340840.1"/>
    <property type="molecule type" value="Genomic_DNA"/>
</dbReference>
<accession>A0A812P5H5</accession>
<gene>
    <name evidence="4" type="primary">CHLP</name>
    <name evidence="3" type="ORF">SNAT2548_LOCUS17832</name>
    <name evidence="4" type="ORF">SNAT2548_LOCUS17833</name>
</gene>
<dbReference type="Proteomes" id="UP000604046">
    <property type="component" value="Unassembled WGS sequence"/>
</dbReference>
<feature type="region of interest" description="Disordered" evidence="1">
    <location>
        <begin position="279"/>
        <end position="310"/>
    </location>
</feature>
<feature type="signal peptide" evidence="2">
    <location>
        <begin position="1"/>
        <end position="17"/>
    </location>
</feature>
<keyword evidence="2" id="KW-0732">Signal</keyword>
<dbReference type="AlphaFoldDB" id="A0A812P5H5"/>